<evidence type="ECO:0000256" key="6">
    <source>
        <dbReference type="SAM" id="Coils"/>
    </source>
</evidence>
<dbReference type="PROSITE" id="PS51705">
    <property type="entry name" value="G_HFLX"/>
    <property type="match status" value="1"/>
</dbReference>
<protein>
    <recommendedName>
        <fullName evidence="5">GTPase HflX</fullName>
    </recommendedName>
    <alternativeName>
        <fullName evidence="5">GTP-binding protein HflX</fullName>
    </alternativeName>
</protein>
<dbReference type="Pfam" id="PF16360">
    <property type="entry name" value="GTP-bdg_M"/>
    <property type="match status" value="1"/>
</dbReference>
<dbReference type="InterPro" id="IPR032305">
    <property type="entry name" value="GTP-bd_M"/>
</dbReference>
<accession>A0ABX9KLC6</accession>
<comment type="subcellular location">
    <subcellularLocation>
        <location evidence="5">Cytoplasm</location>
    </subcellularLocation>
    <text evidence="5">May associate with membranes.</text>
</comment>
<dbReference type="InterPro" id="IPR006073">
    <property type="entry name" value="GTP-bd"/>
</dbReference>
<proteinExistence type="inferred from homology"/>
<dbReference type="PRINTS" id="PR00326">
    <property type="entry name" value="GTP1OBG"/>
</dbReference>
<keyword evidence="3" id="KW-0460">Magnesium</keyword>
<evidence type="ECO:0000256" key="5">
    <source>
        <dbReference type="HAMAP-Rule" id="MF_00900"/>
    </source>
</evidence>
<dbReference type="InterPro" id="IPR025121">
    <property type="entry name" value="GTPase_HflX_N"/>
</dbReference>
<keyword evidence="1" id="KW-0479">Metal-binding</keyword>
<dbReference type="Gene3D" id="3.40.50.11060">
    <property type="entry name" value="GTPase HflX, N-terminal domain"/>
    <property type="match status" value="1"/>
</dbReference>
<reference evidence="8 9" key="1">
    <citation type="submission" date="2018-08" db="EMBL/GenBank/DDBJ databases">
        <title>Draft genome sequence of Psychrilyobacter sp. strain SD5 isolated from Black Sea water.</title>
        <authorList>
            <person name="Yadav S."/>
            <person name="Villanueva L."/>
            <person name="Damste J.S.S."/>
        </authorList>
    </citation>
    <scope>NUCLEOTIDE SEQUENCE [LARGE SCALE GENOMIC DNA]</scope>
    <source>
        <strain evidence="8 9">SD5</strain>
    </source>
</reference>
<dbReference type="InterPro" id="IPR027417">
    <property type="entry name" value="P-loop_NTPase"/>
</dbReference>
<dbReference type="Gene3D" id="3.40.50.300">
    <property type="entry name" value="P-loop containing nucleotide triphosphate hydrolases"/>
    <property type="match status" value="1"/>
</dbReference>
<dbReference type="CDD" id="cd01878">
    <property type="entry name" value="HflX"/>
    <property type="match status" value="1"/>
</dbReference>
<evidence type="ECO:0000256" key="2">
    <source>
        <dbReference type="ARBA" id="ARBA00022741"/>
    </source>
</evidence>
<name>A0ABX9KLC6_9FUSO</name>
<dbReference type="Gene3D" id="6.10.250.2860">
    <property type="match status" value="1"/>
</dbReference>
<evidence type="ECO:0000313" key="8">
    <source>
        <dbReference type="EMBL" id="REI43216.1"/>
    </source>
</evidence>
<dbReference type="Proteomes" id="UP000263486">
    <property type="component" value="Unassembled WGS sequence"/>
</dbReference>
<evidence type="ECO:0000256" key="1">
    <source>
        <dbReference type="ARBA" id="ARBA00022723"/>
    </source>
</evidence>
<dbReference type="EMBL" id="QUAJ01000001">
    <property type="protein sequence ID" value="REI43216.1"/>
    <property type="molecule type" value="Genomic_DNA"/>
</dbReference>
<evidence type="ECO:0000313" key="9">
    <source>
        <dbReference type="Proteomes" id="UP000263486"/>
    </source>
</evidence>
<dbReference type="HAMAP" id="MF_00900">
    <property type="entry name" value="GTPase_HflX"/>
    <property type="match status" value="1"/>
</dbReference>
<dbReference type="Pfam" id="PF13167">
    <property type="entry name" value="GTP-bdg_N"/>
    <property type="match status" value="1"/>
</dbReference>
<comment type="similarity">
    <text evidence="5">Belongs to the TRAFAC class OBG-HflX-like GTPase superfamily. HflX GTPase family.</text>
</comment>
<sequence length="435" mass="48848">MGRPGKVKGFIDSVIGKAIVVGIEVFARKSNVSLEDSLAELKELSHAAGIETVYTISQRKNRIEAGTYLGSGKIEEIKALAARYGADILLVDDELSGIQIRNLESILDMEIIDRTSLILDIFANRAKSKEGKLQVELARLRYEKPRIVGGSTQLSKQAGGIGSRGLGEKKLELDRRTIDKRIRDVERSIEALKKQREVQKSKRKKSHLQTVALIGYTNAGKSTLMNTFLRVNNPLKSKHESPVADMLFATLDPFHRKVKLKDNLEFILTDTVGFVNKLPHTLVDAFMSTLEEVKDADLLLYVVDVSNEEYEHQLKVTKNVVKELGAQEIPYIIVQNKKDRLNSKELLEITDPLEMTVPISALTGDGLDHLISEIEGKIMKDYKVVDLIIPFESGSMANYILENTKVVEHKYLDDGLHVRAYLNGHDINRYNLFLV</sequence>
<comment type="function">
    <text evidence="5">GTPase that associates with the 50S ribosomal subunit and may have a role during protein synthesis or ribosome biogenesis.</text>
</comment>
<gene>
    <name evidence="5 8" type="primary">hflX</name>
    <name evidence="8" type="ORF">DYH56_00750</name>
</gene>
<dbReference type="NCBIfam" id="TIGR03156">
    <property type="entry name" value="GTP_HflX"/>
    <property type="match status" value="1"/>
</dbReference>
<dbReference type="PANTHER" id="PTHR10229">
    <property type="entry name" value="GTP-BINDING PROTEIN HFLX"/>
    <property type="match status" value="1"/>
</dbReference>
<dbReference type="SUPFAM" id="SSF52540">
    <property type="entry name" value="P-loop containing nucleoside triphosphate hydrolases"/>
    <property type="match status" value="1"/>
</dbReference>
<dbReference type="PANTHER" id="PTHR10229:SF0">
    <property type="entry name" value="GTP-BINDING PROTEIN 6-RELATED"/>
    <property type="match status" value="1"/>
</dbReference>
<comment type="caution">
    <text evidence="8">The sequence shown here is derived from an EMBL/GenBank/DDBJ whole genome shotgun (WGS) entry which is preliminary data.</text>
</comment>
<dbReference type="RefSeq" id="WP_114640935.1">
    <property type="nucleotide sequence ID" value="NZ_JAACIO010000001.1"/>
</dbReference>
<comment type="subunit">
    <text evidence="5">Monomer. Associates with the 50S ribosomal subunit.</text>
</comment>
<dbReference type="InterPro" id="IPR042108">
    <property type="entry name" value="GTPase_HflX_N_sf"/>
</dbReference>
<feature type="domain" description="Hflx-type G" evidence="7">
    <location>
        <begin position="209"/>
        <end position="382"/>
    </location>
</feature>
<keyword evidence="6" id="KW-0175">Coiled coil</keyword>
<keyword evidence="4 5" id="KW-0342">GTP-binding</keyword>
<dbReference type="PIRSF" id="PIRSF006809">
    <property type="entry name" value="GTP-binding_hflX_prd"/>
    <property type="match status" value="1"/>
</dbReference>
<keyword evidence="5" id="KW-0963">Cytoplasm</keyword>
<organism evidence="8 9">
    <name type="scientific">Psychrilyobacter piezotolerans</name>
    <dbReference type="NCBI Taxonomy" id="2293438"/>
    <lineage>
        <taxon>Bacteria</taxon>
        <taxon>Fusobacteriati</taxon>
        <taxon>Fusobacteriota</taxon>
        <taxon>Fusobacteriia</taxon>
        <taxon>Fusobacteriales</taxon>
        <taxon>Fusobacteriaceae</taxon>
        <taxon>Psychrilyobacter</taxon>
    </lineage>
</organism>
<evidence type="ECO:0000259" key="7">
    <source>
        <dbReference type="PROSITE" id="PS51705"/>
    </source>
</evidence>
<dbReference type="InterPro" id="IPR016496">
    <property type="entry name" value="GTPase_HflX"/>
</dbReference>
<keyword evidence="9" id="KW-1185">Reference proteome</keyword>
<evidence type="ECO:0000256" key="4">
    <source>
        <dbReference type="ARBA" id="ARBA00023134"/>
    </source>
</evidence>
<dbReference type="Pfam" id="PF01926">
    <property type="entry name" value="MMR_HSR1"/>
    <property type="match status" value="1"/>
</dbReference>
<keyword evidence="2 5" id="KW-0547">Nucleotide-binding</keyword>
<dbReference type="InterPro" id="IPR030394">
    <property type="entry name" value="G_HFLX_dom"/>
</dbReference>
<feature type="coiled-coil region" evidence="6">
    <location>
        <begin position="175"/>
        <end position="202"/>
    </location>
</feature>
<evidence type="ECO:0000256" key="3">
    <source>
        <dbReference type="ARBA" id="ARBA00022842"/>
    </source>
</evidence>